<organism evidence="2 3">
    <name type="scientific">Parafrankia irregularis</name>
    <dbReference type="NCBI Taxonomy" id="795642"/>
    <lineage>
        <taxon>Bacteria</taxon>
        <taxon>Bacillati</taxon>
        <taxon>Actinomycetota</taxon>
        <taxon>Actinomycetes</taxon>
        <taxon>Frankiales</taxon>
        <taxon>Frankiaceae</taxon>
        <taxon>Parafrankia</taxon>
    </lineage>
</organism>
<proteinExistence type="predicted"/>
<protein>
    <submittedName>
        <fullName evidence="2">Ketosteroid isomerase-related protein</fullName>
    </submittedName>
</protein>
<dbReference type="InterPro" id="IPR037401">
    <property type="entry name" value="SnoaL-like"/>
</dbReference>
<evidence type="ECO:0000259" key="1">
    <source>
        <dbReference type="Pfam" id="PF12680"/>
    </source>
</evidence>
<feature type="domain" description="SnoaL-like" evidence="1">
    <location>
        <begin position="22"/>
        <end position="123"/>
    </location>
</feature>
<dbReference type="Pfam" id="PF12680">
    <property type="entry name" value="SnoaL_2"/>
    <property type="match status" value="1"/>
</dbReference>
<accession>A0A0S4QGZ6</accession>
<gene>
    <name evidence="2" type="ORF">Ga0074812_103279</name>
</gene>
<sequence length="153" mass="15814">MRGEQALGGEQATWTGLPRPAAAYIAALNAGDPDAVAACVTEDFRNEHASPAGRGCVGRAAYRERLPGFLAAFPGLRYVPDADPVAAGDRVAVPYLMTASMPEGALRIRGLWLLTLRAGLVAHRVDYWDSGAVPAGSRPADGAATPEGTAAAD</sequence>
<dbReference type="InterPro" id="IPR032710">
    <property type="entry name" value="NTF2-like_dom_sf"/>
</dbReference>
<keyword evidence="3" id="KW-1185">Reference proteome</keyword>
<evidence type="ECO:0000313" key="3">
    <source>
        <dbReference type="Proteomes" id="UP000198802"/>
    </source>
</evidence>
<dbReference type="GO" id="GO:0016853">
    <property type="term" value="F:isomerase activity"/>
    <property type="evidence" value="ECO:0007669"/>
    <property type="project" value="UniProtKB-KW"/>
</dbReference>
<dbReference type="EMBL" id="FAOZ01000003">
    <property type="protein sequence ID" value="CUU54789.1"/>
    <property type="molecule type" value="Genomic_DNA"/>
</dbReference>
<evidence type="ECO:0000313" key="2">
    <source>
        <dbReference type="EMBL" id="CUU54789.1"/>
    </source>
</evidence>
<keyword evidence="2" id="KW-0413">Isomerase</keyword>
<name>A0A0S4QGZ6_9ACTN</name>
<reference evidence="3" key="1">
    <citation type="submission" date="2015-11" db="EMBL/GenBank/DDBJ databases">
        <authorList>
            <person name="Varghese N."/>
        </authorList>
    </citation>
    <scope>NUCLEOTIDE SEQUENCE [LARGE SCALE GENOMIC DNA]</scope>
    <source>
        <strain evidence="3">DSM 45899</strain>
    </source>
</reference>
<dbReference type="RefSeq" id="WP_207550260.1">
    <property type="nucleotide sequence ID" value="NZ_FAOZ01000003.1"/>
</dbReference>
<dbReference type="Gene3D" id="3.10.450.50">
    <property type="match status" value="1"/>
</dbReference>
<dbReference type="SUPFAM" id="SSF54427">
    <property type="entry name" value="NTF2-like"/>
    <property type="match status" value="1"/>
</dbReference>
<dbReference type="Proteomes" id="UP000198802">
    <property type="component" value="Unassembled WGS sequence"/>
</dbReference>
<dbReference type="AlphaFoldDB" id="A0A0S4QGZ6"/>